<comment type="similarity">
    <text evidence="7">Belongs to the binding-protein-dependent transport system permease family.</text>
</comment>
<gene>
    <name evidence="9" type="ORF">GCM10009777_00110</name>
</gene>
<dbReference type="EMBL" id="BAAAOH010000001">
    <property type="protein sequence ID" value="GAA1972145.1"/>
    <property type="molecule type" value="Genomic_DNA"/>
</dbReference>
<dbReference type="PANTHER" id="PTHR43744">
    <property type="entry name" value="ABC TRANSPORTER PERMEASE PROTEIN MG189-RELATED-RELATED"/>
    <property type="match status" value="1"/>
</dbReference>
<evidence type="ECO:0000256" key="4">
    <source>
        <dbReference type="ARBA" id="ARBA00022692"/>
    </source>
</evidence>
<evidence type="ECO:0000313" key="9">
    <source>
        <dbReference type="EMBL" id="GAA1972145.1"/>
    </source>
</evidence>
<reference evidence="10" key="1">
    <citation type="journal article" date="2019" name="Int. J. Syst. Evol. Microbiol.">
        <title>The Global Catalogue of Microorganisms (GCM) 10K type strain sequencing project: providing services to taxonomists for standard genome sequencing and annotation.</title>
        <authorList>
            <consortium name="The Broad Institute Genomics Platform"/>
            <consortium name="The Broad Institute Genome Sequencing Center for Infectious Disease"/>
            <person name="Wu L."/>
            <person name="Ma J."/>
        </authorList>
    </citation>
    <scope>NUCLEOTIDE SEQUENCE [LARGE SCALE GENOMIC DNA]</scope>
    <source>
        <strain evidence="10">JCM 14902</strain>
    </source>
</reference>
<comment type="caution">
    <text evidence="9">The sequence shown here is derived from an EMBL/GenBank/DDBJ whole genome shotgun (WGS) entry which is preliminary data.</text>
</comment>
<dbReference type="Pfam" id="PF00528">
    <property type="entry name" value="BPD_transp_1"/>
    <property type="match status" value="1"/>
</dbReference>
<evidence type="ECO:0000256" key="3">
    <source>
        <dbReference type="ARBA" id="ARBA00022475"/>
    </source>
</evidence>
<dbReference type="InterPro" id="IPR000515">
    <property type="entry name" value="MetI-like"/>
</dbReference>
<evidence type="ECO:0000256" key="5">
    <source>
        <dbReference type="ARBA" id="ARBA00022989"/>
    </source>
</evidence>
<dbReference type="PROSITE" id="PS50928">
    <property type="entry name" value="ABC_TM1"/>
    <property type="match status" value="1"/>
</dbReference>
<evidence type="ECO:0000256" key="7">
    <source>
        <dbReference type="RuleBase" id="RU363032"/>
    </source>
</evidence>
<keyword evidence="5 7" id="KW-1133">Transmembrane helix</keyword>
<dbReference type="Gene3D" id="1.10.3720.10">
    <property type="entry name" value="MetI-like"/>
    <property type="match status" value="1"/>
</dbReference>
<sequence length="306" mass="33632">MSQQDILNPVAALEAPAAVRNQRRKKVRTHQEGQKASFWVYIGVFIAIALFGIPFIWILLTSLASQKQFAEGALALLNLSSPQWDNFYKAVTLIDFGAYTWNTIFLSTLTAVLTTLSSATVGFAFARLRAPGKNLLFTIILATMLIPSIATLIPTYILFSRIGLVNTYWPWVLWGIAGTPYLIFLFRQFFSAIPIELEDAAIIDGAGWFRSYVFVFLPLARPALLTSLLLSFTWTWGDYLAPALLLNLNNTTLAVATAAGYLDPRGEGIVTVQAAGAVLYLLPVVVIFLFTQKYFMGSGLGSAVKG</sequence>
<organism evidence="9 10">
    <name type="scientific">Microbacterium pumilum</name>
    <dbReference type="NCBI Taxonomy" id="344165"/>
    <lineage>
        <taxon>Bacteria</taxon>
        <taxon>Bacillati</taxon>
        <taxon>Actinomycetota</taxon>
        <taxon>Actinomycetes</taxon>
        <taxon>Micrococcales</taxon>
        <taxon>Microbacteriaceae</taxon>
        <taxon>Microbacterium</taxon>
    </lineage>
</organism>
<dbReference type="CDD" id="cd06261">
    <property type="entry name" value="TM_PBP2"/>
    <property type="match status" value="1"/>
</dbReference>
<evidence type="ECO:0000313" key="10">
    <source>
        <dbReference type="Proteomes" id="UP001500326"/>
    </source>
</evidence>
<dbReference type="RefSeq" id="WP_344057315.1">
    <property type="nucleotide sequence ID" value="NZ_BAAAOH010000001.1"/>
</dbReference>
<proteinExistence type="inferred from homology"/>
<comment type="subcellular location">
    <subcellularLocation>
        <location evidence="1 7">Cell membrane</location>
        <topology evidence="1 7">Multi-pass membrane protein</topology>
    </subcellularLocation>
</comment>
<keyword evidence="3" id="KW-1003">Cell membrane</keyword>
<accession>A0ABP5D0X6</accession>
<feature type="transmembrane region" description="Helical" evidence="7">
    <location>
        <begin position="38"/>
        <end position="60"/>
    </location>
</feature>
<evidence type="ECO:0000256" key="1">
    <source>
        <dbReference type="ARBA" id="ARBA00004651"/>
    </source>
</evidence>
<feature type="transmembrane region" description="Helical" evidence="7">
    <location>
        <begin position="269"/>
        <end position="290"/>
    </location>
</feature>
<feature type="transmembrane region" description="Helical" evidence="7">
    <location>
        <begin position="135"/>
        <end position="159"/>
    </location>
</feature>
<keyword evidence="10" id="KW-1185">Reference proteome</keyword>
<dbReference type="PANTHER" id="PTHR43744:SF12">
    <property type="entry name" value="ABC TRANSPORTER PERMEASE PROTEIN MG189-RELATED"/>
    <property type="match status" value="1"/>
</dbReference>
<dbReference type="Proteomes" id="UP001500326">
    <property type="component" value="Unassembled WGS sequence"/>
</dbReference>
<feature type="transmembrane region" description="Helical" evidence="7">
    <location>
        <begin position="104"/>
        <end position="128"/>
    </location>
</feature>
<name>A0ABP5D0X6_9MICO</name>
<keyword evidence="4 7" id="KW-0812">Transmembrane</keyword>
<feature type="transmembrane region" description="Helical" evidence="7">
    <location>
        <begin position="171"/>
        <end position="190"/>
    </location>
</feature>
<evidence type="ECO:0000256" key="6">
    <source>
        <dbReference type="ARBA" id="ARBA00023136"/>
    </source>
</evidence>
<feature type="transmembrane region" description="Helical" evidence="7">
    <location>
        <begin position="211"/>
        <end position="234"/>
    </location>
</feature>
<protein>
    <submittedName>
        <fullName evidence="9">Carbohydrate ABC transporter permease</fullName>
    </submittedName>
</protein>
<evidence type="ECO:0000256" key="2">
    <source>
        <dbReference type="ARBA" id="ARBA00022448"/>
    </source>
</evidence>
<feature type="domain" description="ABC transmembrane type-1" evidence="8">
    <location>
        <begin position="100"/>
        <end position="291"/>
    </location>
</feature>
<dbReference type="SUPFAM" id="SSF161098">
    <property type="entry name" value="MetI-like"/>
    <property type="match status" value="1"/>
</dbReference>
<keyword evidence="2 7" id="KW-0813">Transport</keyword>
<keyword evidence="6 7" id="KW-0472">Membrane</keyword>
<feature type="transmembrane region" description="Helical" evidence="7">
    <location>
        <begin position="240"/>
        <end position="262"/>
    </location>
</feature>
<dbReference type="InterPro" id="IPR035906">
    <property type="entry name" value="MetI-like_sf"/>
</dbReference>
<evidence type="ECO:0000259" key="8">
    <source>
        <dbReference type="PROSITE" id="PS50928"/>
    </source>
</evidence>